<protein>
    <submittedName>
        <fullName evidence="14">Cytochrome C biogenesis protein CcmF</fullName>
    </submittedName>
</protein>
<feature type="transmembrane region" description="Helical" evidence="11">
    <location>
        <begin position="279"/>
        <end position="298"/>
    </location>
</feature>
<evidence type="ECO:0000256" key="6">
    <source>
        <dbReference type="ARBA" id="ARBA00022748"/>
    </source>
</evidence>
<evidence type="ECO:0000256" key="8">
    <source>
        <dbReference type="ARBA" id="ARBA00023136"/>
    </source>
</evidence>
<dbReference type="Pfam" id="PF16327">
    <property type="entry name" value="CcmF_C"/>
    <property type="match status" value="1"/>
</dbReference>
<gene>
    <name evidence="14" type="ORF">EH31_00200</name>
</gene>
<feature type="transmembrane region" description="Helical" evidence="11">
    <location>
        <begin position="429"/>
        <end position="446"/>
    </location>
</feature>
<dbReference type="GO" id="GO:0005886">
    <property type="term" value="C:plasma membrane"/>
    <property type="evidence" value="ECO:0007669"/>
    <property type="project" value="UniProtKB-SubCell"/>
</dbReference>
<dbReference type="EMBL" id="JMIW01000001">
    <property type="protein sequence ID" value="KEO91117.1"/>
    <property type="molecule type" value="Genomic_DNA"/>
</dbReference>
<dbReference type="STRING" id="1044.EH31_00200"/>
<evidence type="ECO:0000256" key="5">
    <source>
        <dbReference type="ARBA" id="ARBA00022692"/>
    </source>
</evidence>
<feature type="transmembrane region" description="Helical" evidence="11">
    <location>
        <begin position="101"/>
        <end position="118"/>
    </location>
</feature>
<dbReference type="PANTHER" id="PTHR43653">
    <property type="entry name" value="CYTOCHROME C ASSEMBLY PROTEIN-RELATED"/>
    <property type="match status" value="1"/>
</dbReference>
<comment type="similarity">
    <text evidence="2">Belongs to the CcmF/CycK/Ccl1/NrfE/CcsA family.</text>
</comment>
<evidence type="ECO:0000259" key="13">
    <source>
        <dbReference type="Pfam" id="PF16327"/>
    </source>
</evidence>
<keyword evidence="8 11" id="KW-0472">Membrane</keyword>
<dbReference type="OrthoDB" id="9761451at2"/>
<dbReference type="RefSeq" id="WP_034957363.1">
    <property type="nucleotide sequence ID" value="NZ_JMIW01000001.1"/>
</dbReference>
<dbReference type="eggNOG" id="COG1138">
    <property type="taxonomic scope" value="Bacteria"/>
</dbReference>
<dbReference type="Proteomes" id="UP000027647">
    <property type="component" value="Unassembled WGS sequence"/>
</dbReference>
<dbReference type="InterPro" id="IPR003568">
    <property type="entry name" value="Cyt_c_biogenesis_CcmF"/>
</dbReference>
<reference evidence="14 15" key="1">
    <citation type="submission" date="2014-04" db="EMBL/GenBank/DDBJ databases">
        <title>A comprehensive comparison of genomes of Erythrobacter spp. strains.</title>
        <authorList>
            <person name="Zheng Q."/>
        </authorList>
    </citation>
    <scope>NUCLEOTIDE SEQUENCE [LARGE SCALE GENOMIC DNA]</scope>
    <source>
        <strain evidence="14 15">DSM 6997</strain>
    </source>
</reference>
<feature type="transmembrane region" description="Helical" evidence="11">
    <location>
        <begin position="483"/>
        <end position="501"/>
    </location>
</feature>
<dbReference type="PRINTS" id="PR01410">
    <property type="entry name" value="CCBIOGENESIS"/>
</dbReference>
<dbReference type="PANTHER" id="PTHR43653:SF1">
    <property type="entry name" value="CYTOCHROME C-TYPE BIOGENESIS PROTEIN CCMF"/>
    <property type="match status" value="1"/>
</dbReference>
<keyword evidence="7 11" id="KW-1133">Transmembrane helix</keyword>
<evidence type="ECO:0000256" key="11">
    <source>
        <dbReference type="SAM" id="Phobius"/>
    </source>
</evidence>
<feature type="region of interest" description="Disordered" evidence="10">
    <location>
        <begin position="648"/>
        <end position="669"/>
    </location>
</feature>
<dbReference type="InterPro" id="IPR032523">
    <property type="entry name" value="CcmF_C"/>
</dbReference>
<dbReference type="GO" id="GO:0015232">
    <property type="term" value="F:heme transmembrane transporter activity"/>
    <property type="evidence" value="ECO:0007669"/>
    <property type="project" value="InterPro"/>
</dbReference>
<evidence type="ECO:0000256" key="3">
    <source>
        <dbReference type="ARBA" id="ARBA00022475"/>
    </source>
</evidence>
<comment type="function">
    <text evidence="9">Required for the biogenesis of c-type cytochromes. Possible subunit of a heme lyase.</text>
</comment>
<dbReference type="InterPro" id="IPR003567">
    <property type="entry name" value="Cyt_c_biogenesis"/>
</dbReference>
<comment type="caution">
    <text evidence="14">The sequence shown here is derived from an EMBL/GenBank/DDBJ whole genome shotgun (WGS) entry which is preliminary data.</text>
</comment>
<dbReference type="NCBIfam" id="NF007691">
    <property type="entry name" value="PRK10369.1"/>
    <property type="match status" value="1"/>
</dbReference>
<evidence type="ECO:0000256" key="9">
    <source>
        <dbReference type="ARBA" id="ARBA00037230"/>
    </source>
</evidence>
<dbReference type="Pfam" id="PF01578">
    <property type="entry name" value="Cytochrom_C_asm"/>
    <property type="match status" value="1"/>
</dbReference>
<evidence type="ECO:0000313" key="15">
    <source>
        <dbReference type="Proteomes" id="UP000027647"/>
    </source>
</evidence>
<feature type="transmembrane region" description="Helical" evidence="11">
    <location>
        <begin position="182"/>
        <end position="200"/>
    </location>
</feature>
<feature type="transmembrane region" description="Helical" evidence="11">
    <location>
        <begin position="6"/>
        <end position="28"/>
    </location>
</feature>
<keyword evidence="5 11" id="KW-0812">Transmembrane</keyword>
<evidence type="ECO:0000256" key="4">
    <source>
        <dbReference type="ARBA" id="ARBA00022519"/>
    </source>
</evidence>
<feature type="transmembrane region" description="Helical" evidence="11">
    <location>
        <begin position="616"/>
        <end position="638"/>
    </location>
</feature>
<accession>A0A074MZU4</accession>
<sequence>MIAELGHAALWLATALAVLQMVAGALGLREMGLKNANAGVVALARPAAVVQAFLATLAFFLLLYAFAITDLSIKLVATNSHSMKPFIYKLTGTWGNHEGSMLLWVAVLALSGGLLAGLERRLPEKTMSATLSVQGFVALGFYSFLLISSNPFERLPLPAPEGSGLNPLLQDIGLAIHPPTLYIGYVGLSVAFSLCMGALITKQVTPDFAKVMRPWVLGAWVFLTFGITAGSYWAYYELGWGGWWFWDPVENASLMPWLAATALLHSVSVLAARDALRTWTIMLGVLAFSMSMLGTFLVRSGVITSVHAFAVDPERGSFILALLGLYIGGALVIFAMRAGYIAEGKRFTATSREGALVFNNVMLSAILAIVLLGTLYPVFTEVFDVRVSVGPPYFNPAGAIFAIPMFVVMAIGPLLRWKDDKPARIQFEMMMLAAIAISVIALVAFFGSYGFLPILGLAFAAALGVAALLPLRGRKLSRVPTATYGMVMAHFGVAVSLFGMASESAFTAEKLAAVSAGGQEQVADWTIELESVDPIAGPNWTAVEARVIATRGDGESVLLTPQARNFWAPSQATSESALLTTWDGQLYAVIGDSAGVDANGNPRWQLRIWWKPFVTFIWYGGLLIAFGGVLSIIGRLQVDLRRRSAIKRGKERREDAEAIGSSAAPEPAE</sequence>
<feature type="transmembrane region" description="Helical" evidence="11">
    <location>
        <begin position="40"/>
        <end position="66"/>
    </location>
</feature>
<dbReference type="AlphaFoldDB" id="A0A074MZU4"/>
<dbReference type="InterPro" id="IPR002541">
    <property type="entry name" value="Cyt_c_assembly"/>
</dbReference>
<feature type="transmembrane region" description="Helical" evidence="11">
    <location>
        <begin position="212"/>
        <end position="234"/>
    </location>
</feature>
<feature type="domain" description="Cytochrome c assembly protein" evidence="12">
    <location>
        <begin position="94"/>
        <end position="300"/>
    </location>
</feature>
<feature type="transmembrane region" description="Helical" evidence="11">
    <location>
        <begin position="318"/>
        <end position="336"/>
    </location>
</feature>
<evidence type="ECO:0000313" key="14">
    <source>
        <dbReference type="EMBL" id="KEO91117.1"/>
    </source>
</evidence>
<proteinExistence type="inferred from homology"/>
<keyword evidence="6" id="KW-0201">Cytochrome c-type biogenesis</keyword>
<comment type="subcellular location">
    <subcellularLocation>
        <location evidence="1">Cell inner membrane</location>
        <topology evidence="1">Multi-pass membrane protein</topology>
    </subcellularLocation>
</comment>
<feature type="transmembrane region" description="Helical" evidence="11">
    <location>
        <begin position="399"/>
        <end position="417"/>
    </location>
</feature>
<name>A0A074MZU4_ERYLO</name>
<dbReference type="GO" id="GO:0017004">
    <property type="term" value="P:cytochrome complex assembly"/>
    <property type="evidence" value="ECO:0007669"/>
    <property type="project" value="UniProtKB-KW"/>
</dbReference>
<feature type="transmembrane region" description="Helical" evidence="11">
    <location>
        <begin position="452"/>
        <end position="471"/>
    </location>
</feature>
<evidence type="ECO:0000259" key="12">
    <source>
        <dbReference type="Pfam" id="PF01578"/>
    </source>
</evidence>
<feature type="transmembrane region" description="Helical" evidence="11">
    <location>
        <begin position="254"/>
        <end position="272"/>
    </location>
</feature>
<keyword evidence="3" id="KW-1003">Cell membrane</keyword>
<evidence type="ECO:0000256" key="2">
    <source>
        <dbReference type="ARBA" id="ARBA00009186"/>
    </source>
</evidence>
<evidence type="ECO:0000256" key="7">
    <source>
        <dbReference type="ARBA" id="ARBA00022989"/>
    </source>
</evidence>
<keyword evidence="4" id="KW-0997">Cell inner membrane</keyword>
<dbReference type="PRINTS" id="PR01411">
    <property type="entry name" value="CCMFBIOGNSIS"/>
</dbReference>
<feature type="transmembrane region" description="Helical" evidence="11">
    <location>
        <begin position="130"/>
        <end position="148"/>
    </location>
</feature>
<organism evidence="14 15">
    <name type="scientific">Erythrobacter longus</name>
    <dbReference type="NCBI Taxonomy" id="1044"/>
    <lineage>
        <taxon>Bacteria</taxon>
        <taxon>Pseudomonadati</taxon>
        <taxon>Pseudomonadota</taxon>
        <taxon>Alphaproteobacteria</taxon>
        <taxon>Sphingomonadales</taxon>
        <taxon>Erythrobacteraceae</taxon>
        <taxon>Erythrobacter/Porphyrobacter group</taxon>
        <taxon>Erythrobacter</taxon>
    </lineage>
</organism>
<feature type="transmembrane region" description="Helical" evidence="11">
    <location>
        <begin position="357"/>
        <end position="379"/>
    </location>
</feature>
<evidence type="ECO:0000256" key="1">
    <source>
        <dbReference type="ARBA" id="ARBA00004429"/>
    </source>
</evidence>
<keyword evidence="15" id="KW-1185">Reference proteome</keyword>
<dbReference type="GO" id="GO:0020037">
    <property type="term" value="F:heme binding"/>
    <property type="evidence" value="ECO:0007669"/>
    <property type="project" value="InterPro"/>
</dbReference>
<feature type="domain" description="Cytochrome c-type biogenesis protein CcmF C-terminal" evidence="13">
    <location>
        <begin position="320"/>
        <end position="635"/>
    </location>
</feature>
<evidence type="ECO:0000256" key="10">
    <source>
        <dbReference type="SAM" id="MobiDB-lite"/>
    </source>
</evidence>